<keyword evidence="3" id="KW-1185">Reference proteome</keyword>
<feature type="signal peptide" evidence="1">
    <location>
        <begin position="1"/>
        <end position="19"/>
    </location>
</feature>
<dbReference type="InterPro" id="IPR036182">
    <property type="entry name" value="PCuAC_sf"/>
</dbReference>
<dbReference type="InterPro" id="IPR058248">
    <property type="entry name" value="Lxx211020-like"/>
</dbReference>
<keyword evidence="1" id="KW-0732">Signal</keyword>
<evidence type="ECO:0000313" key="3">
    <source>
        <dbReference type="Proteomes" id="UP000033661"/>
    </source>
</evidence>
<dbReference type="Gene3D" id="2.60.40.1890">
    <property type="entry name" value="PCu(A)C copper chaperone"/>
    <property type="match status" value="1"/>
</dbReference>
<dbReference type="InterPro" id="IPR007410">
    <property type="entry name" value="LpqE-like"/>
</dbReference>
<comment type="caution">
    <text evidence="2">The sequence shown here is derived from an EMBL/GenBank/DDBJ whole genome shotgun (WGS) entry which is preliminary data.</text>
</comment>
<name>A0A0F3QAT3_RICBE</name>
<dbReference type="PATRIC" id="fig|1359193.3.peg.612"/>
<dbReference type="AlphaFoldDB" id="A0A0F3QAT3"/>
<dbReference type="Proteomes" id="UP000033661">
    <property type="component" value="Unassembled WGS sequence"/>
</dbReference>
<accession>A0A0F3QAT3</accession>
<gene>
    <name evidence="2" type="ORF">RBEAN4_0627</name>
</gene>
<dbReference type="RefSeq" id="WP_011477359.1">
    <property type="nucleotide sequence ID" value="NZ_LAOI01000001.1"/>
</dbReference>
<feature type="chain" id="PRO_5002465440" description="Copper(I)-binding protein" evidence="1">
    <location>
        <begin position="20"/>
        <end position="175"/>
    </location>
</feature>
<evidence type="ECO:0008006" key="4">
    <source>
        <dbReference type="Google" id="ProtNLM"/>
    </source>
</evidence>
<evidence type="ECO:0000256" key="1">
    <source>
        <dbReference type="SAM" id="SignalP"/>
    </source>
</evidence>
<proteinExistence type="predicted"/>
<dbReference type="SUPFAM" id="SSF110087">
    <property type="entry name" value="DR1885-like metal-binding protein"/>
    <property type="match status" value="1"/>
</dbReference>
<dbReference type="Pfam" id="PF04314">
    <property type="entry name" value="PCuAC"/>
    <property type="match status" value="1"/>
</dbReference>
<dbReference type="PANTHER" id="PTHR36302">
    <property type="entry name" value="BLR7088 PROTEIN"/>
    <property type="match status" value="1"/>
</dbReference>
<reference evidence="2 3" key="1">
    <citation type="submission" date="2015-02" db="EMBL/GenBank/DDBJ databases">
        <title>Genome Sequencing of Rickettsiales.</title>
        <authorList>
            <person name="Daugherty S.C."/>
            <person name="Su Q."/>
            <person name="Abolude K."/>
            <person name="Beier-Sexton M."/>
            <person name="Carlyon J.A."/>
            <person name="Carter R."/>
            <person name="Day N.P."/>
            <person name="Dumler S.J."/>
            <person name="Dyachenko V."/>
            <person name="Godinez A."/>
            <person name="Kurtti T.J."/>
            <person name="Lichay M."/>
            <person name="Mullins K.E."/>
            <person name="Ott S."/>
            <person name="Pappas-Brown V."/>
            <person name="Paris D.H."/>
            <person name="Patel P."/>
            <person name="Richards A.L."/>
            <person name="Sadzewicz L."/>
            <person name="Sears K."/>
            <person name="Seidman D."/>
            <person name="Sengamalay N."/>
            <person name="Stenos J."/>
            <person name="Tallon L.J."/>
            <person name="Vincent G."/>
            <person name="Fraser C.M."/>
            <person name="Munderloh U."/>
            <person name="Dunning-Hotopp J.C."/>
        </authorList>
    </citation>
    <scope>NUCLEOTIDE SEQUENCE [LARGE SCALE GENOMIC DNA]</scope>
    <source>
        <strain evidence="2 3">RML An4</strain>
    </source>
</reference>
<dbReference type="EMBL" id="LAOI01000001">
    <property type="protein sequence ID" value="KJV89648.1"/>
    <property type="molecule type" value="Genomic_DNA"/>
</dbReference>
<evidence type="ECO:0000313" key="2">
    <source>
        <dbReference type="EMBL" id="KJV89648.1"/>
    </source>
</evidence>
<organism evidence="2 3">
    <name type="scientific">Rickettsia bellii str. RML An4</name>
    <dbReference type="NCBI Taxonomy" id="1359193"/>
    <lineage>
        <taxon>Bacteria</taxon>
        <taxon>Pseudomonadati</taxon>
        <taxon>Pseudomonadota</taxon>
        <taxon>Alphaproteobacteria</taxon>
        <taxon>Rickettsiales</taxon>
        <taxon>Rickettsiaceae</taxon>
        <taxon>Rickettsieae</taxon>
        <taxon>Rickettsia</taxon>
        <taxon>belli group</taxon>
    </lineage>
</organism>
<protein>
    <recommendedName>
        <fullName evidence="4">Copper(I)-binding protein</fullName>
    </recommendedName>
</protein>
<sequence>MIKTLLAGFIAFASITSYASPNTQPAQNTNPTDSSTTLSTLNAAGAVQFAQPWVRPTTNVNNVLSNSAMYFTLVNTRPASYNIVNISSDQIGRIEMHQTVTDSNGVSQMVKVDYPFLISGNLNVGFVPGGMHIMLYDIRKDLKVGDTVDITFFFDDNSVKTVTAQVASNNPYPQQ</sequence>
<dbReference type="PANTHER" id="PTHR36302:SF1">
    <property type="entry name" value="COPPER CHAPERONE PCU(A)C"/>
    <property type="match status" value="1"/>
</dbReference>